<keyword evidence="5 6" id="KW-0472">Membrane</keyword>
<keyword evidence="4 6" id="KW-1133">Transmembrane helix</keyword>
<evidence type="ECO:0000313" key="8">
    <source>
        <dbReference type="Proteomes" id="UP001500618"/>
    </source>
</evidence>
<name>A0ABN2INC3_9ACTN</name>
<accession>A0ABN2INC3</accession>
<reference evidence="7 8" key="1">
    <citation type="journal article" date="2019" name="Int. J. Syst. Evol. Microbiol.">
        <title>The Global Catalogue of Microorganisms (GCM) 10K type strain sequencing project: providing services to taxonomists for standard genome sequencing and annotation.</title>
        <authorList>
            <consortium name="The Broad Institute Genomics Platform"/>
            <consortium name="The Broad Institute Genome Sequencing Center for Infectious Disease"/>
            <person name="Wu L."/>
            <person name="Ma J."/>
        </authorList>
    </citation>
    <scope>NUCLEOTIDE SEQUENCE [LARGE SCALE GENOMIC DNA]</scope>
    <source>
        <strain evidence="7 8">JCM 14718</strain>
    </source>
</reference>
<evidence type="ECO:0000256" key="3">
    <source>
        <dbReference type="ARBA" id="ARBA00022692"/>
    </source>
</evidence>
<dbReference type="Pfam" id="PF01184">
    <property type="entry name" value="Gpr1_Fun34_YaaH"/>
    <property type="match status" value="1"/>
</dbReference>
<comment type="caution">
    <text evidence="7">The sequence shown here is derived from an EMBL/GenBank/DDBJ whole genome shotgun (WGS) entry which is preliminary data.</text>
</comment>
<keyword evidence="3 6" id="KW-0812">Transmembrane</keyword>
<evidence type="ECO:0000313" key="7">
    <source>
        <dbReference type="EMBL" id="GAA1708089.1"/>
    </source>
</evidence>
<protein>
    <recommendedName>
        <fullName evidence="9">Transcriptional regulator</fullName>
    </recommendedName>
</protein>
<dbReference type="InterPro" id="IPR000791">
    <property type="entry name" value="Gpr1/Fun34/SatP-like"/>
</dbReference>
<keyword evidence="8" id="KW-1185">Reference proteome</keyword>
<sequence>MTTSAAHLAPPEAAAPAVPNPFLESNPAAVGLPAFIAGSIALGLVLVGYVPASAVGASLPIIGAATAIGLTIAAFWAAAAGQSAVASIFGIFAGFWLSYAVLVMGLIHSWFGITADAAVATQGLFLISWLIIVVMLTLTTLRLPFAFSLLFVLIDLALVAVLIGTLQGSAGWLKIGGVLVFVFAAVGVYLYAGVASATTGGSNLPLGKPIIGG</sequence>
<feature type="transmembrane region" description="Helical" evidence="6">
    <location>
        <begin position="28"/>
        <end position="50"/>
    </location>
</feature>
<comment type="similarity">
    <text evidence="2">Belongs to the acetate uptake transporter (AceTr) (TC 2.A.96) family.</text>
</comment>
<gene>
    <name evidence="7" type="ORF">GCM10009765_67020</name>
</gene>
<feature type="transmembrane region" description="Helical" evidence="6">
    <location>
        <begin position="172"/>
        <end position="192"/>
    </location>
</feature>
<dbReference type="Proteomes" id="UP001500618">
    <property type="component" value="Unassembled WGS sequence"/>
</dbReference>
<dbReference type="PANTHER" id="PTHR31123">
    <property type="entry name" value="ACCUMULATION OF DYADS PROTEIN 2-RELATED"/>
    <property type="match status" value="1"/>
</dbReference>
<feature type="transmembrane region" description="Helical" evidence="6">
    <location>
        <begin position="57"/>
        <end position="78"/>
    </location>
</feature>
<evidence type="ECO:0000256" key="4">
    <source>
        <dbReference type="ARBA" id="ARBA00022989"/>
    </source>
</evidence>
<feature type="transmembrane region" description="Helical" evidence="6">
    <location>
        <begin position="84"/>
        <end position="107"/>
    </location>
</feature>
<dbReference type="InterPro" id="IPR051633">
    <property type="entry name" value="AceTr"/>
</dbReference>
<evidence type="ECO:0000256" key="1">
    <source>
        <dbReference type="ARBA" id="ARBA00004141"/>
    </source>
</evidence>
<organism evidence="7 8">
    <name type="scientific">Fodinicola feengrottensis</name>
    <dbReference type="NCBI Taxonomy" id="435914"/>
    <lineage>
        <taxon>Bacteria</taxon>
        <taxon>Bacillati</taxon>
        <taxon>Actinomycetota</taxon>
        <taxon>Actinomycetes</taxon>
        <taxon>Mycobacteriales</taxon>
        <taxon>Fodinicola</taxon>
    </lineage>
</organism>
<feature type="transmembrane region" description="Helical" evidence="6">
    <location>
        <begin position="145"/>
        <end position="165"/>
    </location>
</feature>
<dbReference type="RefSeq" id="WP_163572535.1">
    <property type="nucleotide sequence ID" value="NZ_BAAANY010000032.1"/>
</dbReference>
<evidence type="ECO:0000256" key="2">
    <source>
        <dbReference type="ARBA" id="ARBA00005587"/>
    </source>
</evidence>
<comment type="subcellular location">
    <subcellularLocation>
        <location evidence="1">Membrane</location>
        <topology evidence="1">Multi-pass membrane protein</topology>
    </subcellularLocation>
</comment>
<evidence type="ECO:0000256" key="5">
    <source>
        <dbReference type="ARBA" id="ARBA00023136"/>
    </source>
</evidence>
<proteinExistence type="inferred from homology"/>
<evidence type="ECO:0000256" key="6">
    <source>
        <dbReference type="SAM" id="Phobius"/>
    </source>
</evidence>
<dbReference type="EMBL" id="BAAANY010000032">
    <property type="protein sequence ID" value="GAA1708089.1"/>
    <property type="molecule type" value="Genomic_DNA"/>
</dbReference>
<dbReference type="PANTHER" id="PTHR31123:SF7">
    <property type="entry name" value="MARVEL DOMAIN-CONTAINING PROTEIN"/>
    <property type="match status" value="1"/>
</dbReference>
<feature type="transmembrane region" description="Helical" evidence="6">
    <location>
        <begin position="119"/>
        <end position="139"/>
    </location>
</feature>
<evidence type="ECO:0008006" key="9">
    <source>
        <dbReference type="Google" id="ProtNLM"/>
    </source>
</evidence>